<dbReference type="EMBL" id="GBRH01258164">
    <property type="protein sequence ID" value="JAD39731.1"/>
    <property type="molecule type" value="Transcribed_RNA"/>
</dbReference>
<protein>
    <submittedName>
        <fullName evidence="1">Uncharacterized protein</fullName>
    </submittedName>
</protein>
<name>A0A0A8ZLP9_ARUDO</name>
<accession>A0A0A8ZLP9</accession>
<organism evidence="1">
    <name type="scientific">Arundo donax</name>
    <name type="common">Giant reed</name>
    <name type="synonym">Donax arundinaceus</name>
    <dbReference type="NCBI Taxonomy" id="35708"/>
    <lineage>
        <taxon>Eukaryota</taxon>
        <taxon>Viridiplantae</taxon>
        <taxon>Streptophyta</taxon>
        <taxon>Embryophyta</taxon>
        <taxon>Tracheophyta</taxon>
        <taxon>Spermatophyta</taxon>
        <taxon>Magnoliopsida</taxon>
        <taxon>Liliopsida</taxon>
        <taxon>Poales</taxon>
        <taxon>Poaceae</taxon>
        <taxon>PACMAD clade</taxon>
        <taxon>Arundinoideae</taxon>
        <taxon>Arundineae</taxon>
        <taxon>Arundo</taxon>
    </lineage>
</organism>
<reference evidence="1" key="2">
    <citation type="journal article" date="2015" name="Data Brief">
        <title>Shoot transcriptome of the giant reed, Arundo donax.</title>
        <authorList>
            <person name="Barrero R.A."/>
            <person name="Guerrero F.D."/>
            <person name="Moolhuijzen P."/>
            <person name="Goolsby J.A."/>
            <person name="Tidwell J."/>
            <person name="Bellgard S.E."/>
            <person name="Bellgard M.I."/>
        </authorList>
    </citation>
    <scope>NUCLEOTIDE SEQUENCE</scope>
    <source>
        <tissue evidence="1">Shoot tissue taken approximately 20 cm above the soil surface</tissue>
    </source>
</reference>
<reference evidence="1" key="1">
    <citation type="submission" date="2014-09" db="EMBL/GenBank/DDBJ databases">
        <authorList>
            <person name="Magalhaes I.L.F."/>
            <person name="Oliveira U."/>
            <person name="Santos F.R."/>
            <person name="Vidigal T.H.D.A."/>
            <person name="Brescovit A.D."/>
            <person name="Santos A.J."/>
        </authorList>
    </citation>
    <scope>NUCLEOTIDE SEQUENCE</scope>
    <source>
        <tissue evidence="1">Shoot tissue taken approximately 20 cm above the soil surface</tissue>
    </source>
</reference>
<proteinExistence type="predicted"/>
<evidence type="ECO:0000313" key="1">
    <source>
        <dbReference type="EMBL" id="JAD39731.1"/>
    </source>
</evidence>
<sequence>MAAQTTAPSMTR</sequence>